<dbReference type="AlphaFoldDB" id="A0A9W6I2L6"/>
<keyword evidence="3" id="KW-1185">Reference proteome</keyword>
<dbReference type="Pfam" id="PF12982">
    <property type="entry name" value="DUF3866"/>
    <property type="match status" value="2"/>
</dbReference>
<dbReference type="Proteomes" id="UP001143474">
    <property type="component" value="Unassembled WGS sequence"/>
</dbReference>
<evidence type="ECO:0000313" key="2">
    <source>
        <dbReference type="EMBL" id="GLK09844.1"/>
    </source>
</evidence>
<proteinExistence type="predicted"/>
<comment type="caution">
    <text evidence="2">The sequence shown here is derived from an EMBL/GenBank/DDBJ whole genome shotgun (WGS) entry which is preliminary data.</text>
</comment>
<organism evidence="2 3">
    <name type="scientific">Streptosporangium carneum</name>
    <dbReference type="NCBI Taxonomy" id="47481"/>
    <lineage>
        <taxon>Bacteria</taxon>
        <taxon>Bacillati</taxon>
        <taxon>Actinomycetota</taxon>
        <taxon>Actinomycetes</taxon>
        <taxon>Streptosporangiales</taxon>
        <taxon>Streptosporangiaceae</taxon>
        <taxon>Streptosporangium</taxon>
    </lineage>
</organism>
<evidence type="ECO:0000313" key="3">
    <source>
        <dbReference type="Proteomes" id="UP001143474"/>
    </source>
</evidence>
<dbReference type="EMBL" id="BSEV01000006">
    <property type="protein sequence ID" value="GLK09844.1"/>
    <property type="molecule type" value="Genomic_DNA"/>
</dbReference>
<evidence type="ECO:0000256" key="1">
    <source>
        <dbReference type="SAM" id="MobiDB-lite"/>
    </source>
</evidence>
<reference evidence="2" key="2">
    <citation type="submission" date="2023-01" db="EMBL/GenBank/DDBJ databases">
        <authorList>
            <person name="Sun Q."/>
            <person name="Evtushenko L."/>
        </authorList>
    </citation>
    <scope>NUCLEOTIDE SEQUENCE</scope>
    <source>
        <strain evidence="2">VKM Ac-2007</strain>
    </source>
</reference>
<protein>
    <recommendedName>
        <fullName evidence="4">DUF3866 domain-containing protein</fullName>
    </recommendedName>
</protein>
<reference evidence="2" key="1">
    <citation type="journal article" date="2014" name="Int. J. Syst. Evol. Microbiol.">
        <title>Complete genome sequence of Corynebacterium casei LMG S-19264T (=DSM 44701T), isolated from a smear-ripened cheese.</title>
        <authorList>
            <consortium name="US DOE Joint Genome Institute (JGI-PGF)"/>
            <person name="Walter F."/>
            <person name="Albersmeier A."/>
            <person name="Kalinowski J."/>
            <person name="Ruckert C."/>
        </authorList>
    </citation>
    <scope>NUCLEOTIDE SEQUENCE</scope>
    <source>
        <strain evidence="2">VKM Ac-2007</strain>
    </source>
</reference>
<feature type="region of interest" description="Disordered" evidence="1">
    <location>
        <begin position="142"/>
        <end position="179"/>
    </location>
</feature>
<evidence type="ECO:0008006" key="4">
    <source>
        <dbReference type="Google" id="ProtNLM"/>
    </source>
</evidence>
<sequence>MIRWRRGEVVRIRREWPGAVELDVTTEDGSVRALAYPALVGRPEPGDAVLLNTTALAMGLGTGGYAMVVALPNRLPKDPQGPGHLVKARYTPLQATVLGADEQDSPFHETLREADSLDGMPVVVADLHSALPAILCGLYGSHPPTSGENPREDSLEGPGGDGGAEAAPSPPPAQGRPPRVAYVMLDGGALPAWFSMSCARLREVGWLDGVVTVGQAFGGDVEAVTLHTGLLAARHVLGADVAIVTQGPGNLGTGTRWGFSGVSAGEAVNAVAVLGGRPVAALRVSEGDLRERHVGVSHHSLTAYGRVALAPARIAVPELPGDFGRRVAEQAEALASRHELVGVSVDGLHEALAGSPVRLSTMGRGLEEDLAYFLASAAAGRHAASLLS</sequence>
<dbReference type="InterPro" id="IPR024479">
    <property type="entry name" value="DUF3866"/>
</dbReference>
<gene>
    <name evidence="2" type="ORF">GCM10017600_32500</name>
</gene>
<dbReference type="RefSeq" id="WP_271218296.1">
    <property type="nucleotide sequence ID" value="NZ_BAAAVD010000028.1"/>
</dbReference>
<name>A0A9W6I2L6_9ACTN</name>
<accession>A0A9W6I2L6</accession>